<gene>
    <name evidence="12" type="ORF">GGR27_002963</name>
</gene>
<dbReference type="InterPro" id="IPR023996">
    <property type="entry name" value="TonB-dep_OMP_SusC/RagA"/>
</dbReference>
<evidence type="ECO:0000256" key="1">
    <source>
        <dbReference type="ARBA" id="ARBA00004571"/>
    </source>
</evidence>
<feature type="compositionally biased region" description="Low complexity" evidence="9">
    <location>
        <begin position="283"/>
        <end position="292"/>
    </location>
</feature>
<accession>A0ABX0XDQ3</accession>
<evidence type="ECO:0000256" key="2">
    <source>
        <dbReference type="ARBA" id="ARBA00022448"/>
    </source>
</evidence>
<feature type="chain" id="PRO_5045892915" evidence="10">
    <location>
        <begin position="21"/>
        <end position="1103"/>
    </location>
</feature>
<dbReference type="NCBIfam" id="TIGR04056">
    <property type="entry name" value="OMP_RagA_SusC"/>
    <property type="match status" value="1"/>
</dbReference>
<evidence type="ECO:0000256" key="3">
    <source>
        <dbReference type="ARBA" id="ARBA00022452"/>
    </source>
</evidence>
<keyword evidence="5 10" id="KW-0732">Signal</keyword>
<dbReference type="Pfam" id="PF13715">
    <property type="entry name" value="CarbopepD_reg_2"/>
    <property type="match status" value="1"/>
</dbReference>
<dbReference type="PANTHER" id="PTHR30069:SF29">
    <property type="entry name" value="HEMOGLOBIN AND HEMOGLOBIN-HAPTOGLOBIN-BINDING PROTEIN 1-RELATED"/>
    <property type="match status" value="1"/>
</dbReference>
<dbReference type="PANTHER" id="PTHR30069">
    <property type="entry name" value="TONB-DEPENDENT OUTER MEMBRANE RECEPTOR"/>
    <property type="match status" value="1"/>
</dbReference>
<keyword evidence="2 8" id="KW-0813">Transport</keyword>
<evidence type="ECO:0000259" key="11">
    <source>
        <dbReference type="Pfam" id="PF07715"/>
    </source>
</evidence>
<comment type="similarity">
    <text evidence="8">Belongs to the TonB-dependent receptor family.</text>
</comment>
<feature type="signal peptide" evidence="10">
    <location>
        <begin position="1"/>
        <end position="20"/>
    </location>
</feature>
<dbReference type="Proteomes" id="UP000770785">
    <property type="component" value="Unassembled WGS sequence"/>
</dbReference>
<evidence type="ECO:0000256" key="4">
    <source>
        <dbReference type="ARBA" id="ARBA00022692"/>
    </source>
</evidence>
<feature type="domain" description="TonB-dependent receptor plug" evidence="11">
    <location>
        <begin position="116"/>
        <end position="237"/>
    </location>
</feature>
<feature type="region of interest" description="Disordered" evidence="9">
    <location>
        <begin position="271"/>
        <end position="292"/>
    </location>
</feature>
<dbReference type="SUPFAM" id="SSF49464">
    <property type="entry name" value="Carboxypeptidase regulatory domain-like"/>
    <property type="match status" value="1"/>
</dbReference>
<dbReference type="InterPro" id="IPR008969">
    <property type="entry name" value="CarboxyPept-like_regulatory"/>
</dbReference>
<comment type="subcellular location">
    <subcellularLocation>
        <location evidence="1 8">Cell outer membrane</location>
        <topology evidence="1 8">Multi-pass membrane protein</topology>
    </subcellularLocation>
</comment>
<dbReference type="Gene3D" id="2.170.130.10">
    <property type="entry name" value="TonB-dependent receptor, plug domain"/>
    <property type="match status" value="1"/>
</dbReference>
<evidence type="ECO:0000256" key="8">
    <source>
        <dbReference type="PROSITE-ProRule" id="PRU01360"/>
    </source>
</evidence>
<dbReference type="Gene3D" id="2.60.40.1120">
    <property type="entry name" value="Carboxypeptidase-like, regulatory domain"/>
    <property type="match status" value="1"/>
</dbReference>
<sequence length="1103" mass="118306">MKRFSLIIAVVCFAFSAAFAQTVTGTVYDESGESLIGASILVRGTTSGTVTDIDGKFSLAIPANAEALLISYTGYTTQRVPLVAGQTTYEITMAENAQQLGEVVVTALGIERSEKAIGYAVQQVEADKITRSGANSAVDALVGKASGIQVTRSSGSVGAGSRILIRGVTSMIGNNQPLIVIDGVRSNNETQLSEAGTAGTAQANRLMDLNPDDIESVNILKGAAATALYGTSGSTGVVIITTKKGKRNQGLQVNFSTAVGFEEVTRLPDLQNTFSQGSGGSPLGAESGASGSWGGALSDLEYATSPEDWLRQYTADPSALTPREQSRFQNAFLGGDTYRWDKNGFLVPRGQGNGQAANVYDDRLEDVFQTGTNYTNSLSLSGGSDVATFRLSLSSLNAEGIVPNEEYERYTVKLASTYTPIDKLTLSSSMNYTRSDFQRVQQGSNTSGLLLGLLRTPPSFDNSNGLGEDAVEDPSAYVFADNGRQRSYRGGGGYDNPFWTLNNTLRDEGVNRAFGNFRTNYAFNPWVNLDLNVGFDITSDVRTQNFEVGSNTNAIGSIIQDEFSTNQIDVVLNLTGGGQLNEDFGLNYVLGSNAFSFNNRNTFTTGDGFVFPGFVDLSNATNITAGQAIDRFRQIGFIGQAEFNYRRFLYVTLSGRQDYDSRLAAPGRPLSELGFFYPSVALSFAFSELLDVSNSILSFGKLRASYAQVGSPPPGAYQTTTPYETNAIGDGWADDINFPIAGNTGFNLENDLGNSALTPEISNTLELGADFRFWNGRLSLDATWYQVETSDAILPASVAPSTGYTNIFLNAGSMTSDGIELTIGAIPIQTTDFEYSTQINFTRSKSIVNELAPGLERLFLDGFASAGSYIVAGNQYGAIFGGAYQREGTGGDNDNGLNIPEGQIVINDDIDSDEYGYEAIDITQRAIGNPNPDFIIGWNNTVTYKRFSLNWLLDWREGGDMWNGTAWALSFFGASQETADSRVQPAAPLEGVLSDGTPSDIAVVRDQSYWTSAVGGFGSVGEQFVQDGGWVRLREAGLTYRLPATGFLKGGSFGVSARNLFLITDYEGVDPETSLSGTGNGQGFDYFNMPATRSVIFKLNVSF</sequence>
<evidence type="ECO:0000256" key="5">
    <source>
        <dbReference type="ARBA" id="ARBA00022729"/>
    </source>
</evidence>
<proteinExistence type="inferred from homology"/>
<comment type="caution">
    <text evidence="12">The sequence shown here is derived from an EMBL/GenBank/DDBJ whole genome shotgun (WGS) entry which is preliminary data.</text>
</comment>
<evidence type="ECO:0000256" key="9">
    <source>
        <dbReference type="SAM" id="MobiDB-lite"/>
    </source>
</evidence>
<evidence type="ECO:0000313" key="12">
    <source>
        <dbReference type="EMBL" id="NJC27446.1"/>
    </source>
</evidence>
<dbReference type="InterPro" id="IPR037066">
    <property type="entry name" value="Plug_dom_sf"/>
</dbReference>
<keyword evidence="3 8" id="KW-1134">Transmembrane beta strand</keyword>
<evidence type="ECO:0000313" key="13">
    <source>
        <dbReference type="Proteomes" id="UP000770785"/>
    </source>
</evidence>
<dbReference type="PROSITE" id="PS52016">
    <property type="entry name" value="TONB_DEPENDENT_REC_3"/>
    <property type="match status" value="1"/>
</dbReference>
<dbReference type="EMBL" id="JAATJH010000005">
    <property type="protein sequence ID" value="NJC27446.1"/>
    <property type="molecule type" value="Genomic_DNA"/>
</dbReference>
<dbReference type="InterPro" id="IPR012910">
    <property type="entry name" value="Plug_dom"/>
</dbReference>
<dbReference type="Gene3D" id="2.40.170.20">
    <property type="entry name" value="TonB-dependent receptor, beta-barrel domain"/>
    <property type="match status" value="1"/>
</dbReference>
<dbReference type="RefSeq" id="WP_168038564.1">
    <property type="nucleotide sequence ID" value="NZ_JAATJH010000005.1"/>
</dbReference>
<dbReference type="NCBIfam" id="TIGR04057">
    <property type="entry name" value="SusC_RagA_signa"/>
    <property type="match status" value="1"/>
</dbReference>
<dbReference type="SUPFAM" id="SSF56935">
    <property type="entry name" value="Porins"/>
    <property type="match status" value="1"/>
</dbReference>
<dbReference type="InterPro" id="IPR039426">
    <property type="entry name" value="TonB-dep_rcpt-like"/>
</dbReference>
<evidence type="ECO:0000256" key="10">
    <source>
        <dbReference type="SAM" id="SignalP"/>
    </source>
</evidence>
<name>A0ABX0XDQ3_9BACT</name>
<protein>
    <submittedName>
        <fullName evidence="12">TonB-linked SusC/RagA family outer membrane protein</fullName>
    </submittedName>
</protein>
<dbReference type="InterPro" id="IPR036942">
    <property type="entry name" value="Beta-barrel_TonB_sf"/>
</dbReference>
<keyword evidence="4 8" id="KW-0812">Transmembrane</keyword>
<reference evidence="12 13" key="1">
    <citation type="submission" date="2020-03" db="EMBL/GenBank/DDBJ databases">
        <title>Genomic Encyclopedia of Type Strains, Phase IV (KMG-IV): sequencing the most valuable type-strain genomes for metagenomic binning, comparative biology and taxonomic classification.</title>
        <authorList>
            <person name="Goeker M."/>
        </authorList>
    </citation>
    <scope>NUCLEOTIDE SEQUENCE [LARGE SCALE GENOMIC DNA]</scope>
    <source>
        <strain evidence="12 13">DSM 105096</strain>
    </source>
</reference>
<dbReference type="InterPro" id="IPR023997">
    <property type="entry name" value="TonB-dep_OMP_SusC/RagA_CS"/>
</dbReference>
<keyword evidence="13" id="KW-1185">Reference proteome</keyword>
<dbReference type="Pfam" id="PF07715">
    <property type="entry name" value="Plug"/>
    <property type="match status" value="1"/>
</dbReference>
<organism evidence="12 13">
    <name type="scientific">Neolewinella antarctica</name>
    <dbReference type="NCBI Taxonomy" id="442734"/>
    <lineage>
        <taxon>Bacteria</taxon>
        <taxon>Pseudomonadati</taxon>
        <taxon>Bacteroidota</taxon>
        <taxon>Saprospiria</taxon>
        <taxon>Saprospirales</taxon>
        <taxon>Lewinellaceae</taxon>
        <taxon>Neolewinella</taxon>
    </lineage>
</organism>
<evidence type="ECO:0000256" key="6">
    <source>
        <dbReference type="ARBA" id="ARBA00023136"/>
    </source>
</evidence>
<evidence type="ECO:0000256" key="7">
    <source>
        <dbReference type="ARBA" id="ARBA00023237"/>
    </source>
</evidence>
<keyword evidence="6 8" id="KW-0472">Membrane</keyword>
<keyword evidence="7 8" id="KW-0998">Cell outer membrane</keyword>